<dbReference type="PANTHER" id="PTHR31806">
    <property type="entry name" value="PURINE-CYTOSINE PERMEASE FCY2-RELATED"/>
    <property type="match status" value="1"/>
</dbReference>
<feature type="region of interest" description="Disordered" evidence="9">
    <location>
        <begin position="1"/>
        <end position="49"/>
    </location>
</feature>
<feature type="transmembrane region" description="Helical" evidence="10">
    <location>
        <begin position="198"/>
        <end position="224"/>
    </location>
</feature>
<feature type="transmembrane region" description="Helical" evidence="10">
    <location>
        <begin position="125"/>
        <end position="147"/>
    </location>
</feature>
<dbReference type="AlphaFoldDB" id="A0AAD9ZE88"/>
<feature type="transmembrane region" description="Helical" evidence="10">
    <location>
        <begin position="343"/>
        <end position="368"/>
    </location>
</feature>
<reference evidence="11" key="1">
    <citation type="submission" date="2022-11" db="EMBL/GenBank/DDBJ databases">
        <title>Chromosomal genome sequence assembly and mating type (MAT) locus characterization of the leprose asexual lichenized fungus Lepraria neglecta (Nyl.) Erichsen.</title>
        <authorList>
            <person name="Allen J.L."/>
            <person name="Pfeffer B."/>
        </authorList>
    </citation>
    <scope>NUCLEOTIDE SEQUENCE</scope>
    <source>
        <strain evidence="11">Allen 5258</strain>
    </source>
</reference>
<comment type="caution">
    <text evidence="11">The sequence shown here is derived from an EMBL/GenBank/DDBJ whole genome shotgun (WGS) entry which is preliminary data.</text>
</comment>
<organism evidence="11 12">
    <name type="scientific">Lepraria neglecta</name>
    <dbReference type="NCBI Taxonomy" id="209136"/>
    <lineage>
        <taxon>Eukaryota</taxon>
        <taxon>Fungi</taxon>
        <taxon>Dikarya</taxon>
        <taxon>Ascomycota</taxon>
        <taxon>Pezizomycotina</taxon>
        <taxon>Lecanoromycetes</taxon>
        <taxon>OSLEUM clade</taxon>
        <taxon>Lecanoromycetidae</taxon>
        <taxon>Lecanorales</taxon>
        <taxon>Lecanorineae</taxon>
        <taxon>Stereocaulaceae</taxon>
        <taxon>Lepraria</taxon>
    </lineage>
</organism>
<evidence type="ECO:0000256" key="3">
    <source>
        <dbReference type="ARBA" id="ARBA00022448"/>
    </source>
</evidence>
<comment type="similarity">
    <text evidence="2 8">Belongs to the purine-cytosine permease (2.A.39) family.</text>
</comment>
<dbReference type="Pfam" id="PF02133">
    <property type="entry name" value="Transp_cyt_pur"/>
    <property type="match status" value="1"/>
</dbReference>
<keyword evidence="5 10" id="KW-0812">Transmembrane</keyword>
<dbReference type="GO" id="GO:0015851">
    <property type="term" value="P:nucleobase transport"/>
    <property type="evidence" value="ECO:0007669"/>
    <property type="project" value="UniProtKB-ARBA"/>
</dbReference>
<feature type="transmembrane region" description="Helical" evidence="10">
    <location>
        <begin position="168"/>
        <end position="192"/>
    </location>
</feature>
<feature type="transmembrane region" description="Helical" evidence="10">
    <location>
        <begin position="94"/>
        <end position="113"/>
    </location>
</feature>
<evidence type="ECO:0000313" key="12">
    <source>
        <dbReference type="Proteomes" id="UP001276659"/>
    </source>
</evidence>
<dbReference type="GO" id="GO:0005886">
    <property type="term" value="C:plasma membrane"/>
    <property type="evidence" value="ECO:0007669"/>
    <property type="project" value="TreeGrafter"/>
</dbReference>
<dbReference type="PANTHER" id="PTHR31806:SF8">
    <property type="entry name" value="TRANSPORTER, PUTATIVE (AFU_ORTHOLOGUE AFUA_2G03000)-RELATED"/>
    <property type="match status" value="1"/>
</dbReference>
<keyword evidence="7 8" id="KW-0472">Membrane</keyword>
<keyword evidence="4" id="KW-0597">Phosphoprotein</keyword>
<dbReference type="GO" id="GO:0000329">
    <property type="term" value="C:fungal-type vacuole membrane"/>
    <property type="evidence" value="ECO:0007669"/>
    <property type="project" value="TreeGrafter"/>
</dbReference>
<evidence type="ECO:0000256" key="8">
    <source>
        <dbReference type="PIRNR" id="PIRNR002744"/>
    </source>
</evidence>
<feature type="transmembrane region" description="Helical" evidence="10">
    <location>
        <begin position="395"/>
        <end position="412"/>
    </location>
</feature>
<dbReference type="GO" id="GO:0022857">
    <property type="term" value="F:transmembrane transporter activity"/>
    <property type="evidence" value="ECO:0007669"/>
    <property type="project" value="InterPro"/>
</dbReference>
<feature type="transmembrane region" description="Helical" evidence="10">
    <location>
        <begin position="231"/>
        <end position="250"/>
    </location>
</feature>
<feature type="transmembrane region" description="Helical" evidence="10">
    <location>
        <begin position="270"/>
        <end position="290"/>
    </location>
</feature>
<evidence type="ECO:0000256" key="5">
    <source>
        <dbReference type="ARBA" id="ARBA00022692"/>
    </source>
</evidence>
<feature type="transmembrane region" description="Helical" evidence="10">
    <location>
        <begin position="463"/>
        <end position="483"/>
    </location>
</feature>
<dbReference type="Proteomes" id="UP001276659">
    <property type="component" value="Unassembled WGS sequence"/>
</dbReference>
<comment type="subcellular location">
    <subcellularLocation>
        <location evidence="1">Membrane</location>
        <topology evidence="1">Multi-pass membrane protein</topology>
    </subcellularLocation>
</comment>
<dbReference type="PIRSF" id="PIRSF002744">
    <property type="entry name" value="Pur-cyt_permease"/>
    <property type="match status" value="1"/>
</dbReference>
<sequence length="532" mass="56608">MNPLHHPTTGLPVADLEKSGAGATNVSSRNSVEKTTLDSSSASASPPALIPVPTKLQRWNNKIESFAGLEARGIARVLPEERHGSSVMGYAQMAILWFSANVTANNLAVGLLGPLVFELGFVDSAMMATFGSLVGSIPTAYMSIWGAQSGNRTMIVARYFMGYNPAKLTCFLNMIIMVGYGTISCIISGQLLSAVSGGSMSIVVGIIIVALISWLIAVFGMALFHIYERWAWLPQLIALFVLVGSAGPNFNPTLQSSGSSQAITAHRLSFFSLCLSVPLSWAGAGSDFYVYYPETTNKKLTFLMTFSGLTLSFVWVTLMGVGLGCGVNSTPAWADAYSTSSGALLLAGYGGLGGFGKFCGVIVALGVIANNIPGTYAAALGCQVLGRYGKAVPRYLWVCVVVTVYFVCAIAGRNNLFAIFQNFLALMGYWLLIFVSIVLEEHLIFKQGMSLGFDWTQWENKKALPVGIAALVAFLVGWAGAIIGMDQVWFVGPVAVMVGGGTGADIGIWLGSGFALIVYPPLRYLELKTFGR</sequence>
<keyword evidence="12" id="KW-1185">Reference proteome</keyword>
<evidence type="ECO:0000256" key="6">
    <source>
        <dbReference type="ARBA" id="ARBA00022989"/>
    </source>
</evidence>
<evidence type="ECO:0000256" key="1">
    <source>
        <dbReference type="ARBA" id="ARBA00004141"/>
    </source>
</evidence>
<keyword evidence="3 8" id="KW-0813">Transport</keyword>
<gene>
    <name evidence="11" type="ORF">OEA41_008183</name>
</gene>
<evidence type="ECO:0000256" key="4">
    <source>
        <dbReference type="ARBA" id="ARBA00022553"/>
    </source>
</evidence>
<dbReference type="FunFam" id="1.10.4160.10:FF:000002">
    <property type="entry name" value="Purine-cytosine permease fcyB"/>
    <property type="match status" value="1"/>
</dbReference>
<keyword evidence="6 10" id="KW-1133">Transmembrane helix</keyword>
<name>A0AAD9ZE88_9LECA</name>
<dbReference type="EMBL" id="JASNWA010000004">
    <property type="protein sequence ID" value="KAK3176857.1"/>
    <property type="molecule type" value="Genomic_DNA"/>
</dbReference>
<feature type="transmembrane region" description="Helical" evidence="10">
    <location>
        <begin position="489"/>
        <end position="519"/>
    </location>
</feature>
<evidence type="ECO:0000313" key="11">
    <source>
        <dbReference type="EMBL" id="KAK3176857.1"/>
    </source>
</evidence>
<evidence type="ECO:0000256" key="2">
    <source>
        <dbReference type="ARBA" id="ARBA00008974"/>
    </source>
</evidence>
<proteinExistence type="inferred from homology"/>
<evidence type="ECO:0000256" key="7">
    <source>
        <dbReference type="ARBA" id="ARBA00023136"/>
    </source>
</evidence>
<feature type="transmembrane region" description="Helical" evidence="10">
    <location>
        <begin position="418"/>
        <end position="439"/>
    </location>
</feature>
<accession>A0AAD9ZE88</accession>
<evidence type="ECO:0000256" key="10">
    <source>
        <dbReference type="SAM" id="Phobius"/>
    </source>
</evidence>
<evidence type="ECO:0008006" key="13">
    <source>
        <dbReference type="Google" id="ProtNLM"/>
    </source>
</evidence>
<dbReference type="InterPro" id="IPR026030">
    <property type="entry name" value="Pur-cyt_permease_Fcy2/21/22"/>
</dbReference>
<feature type="transmembrane region" description="Helical" evidence="10">
    <location>
        <begin position="302"/>
        <end position="323"/>
    </location>
</feature>
<dbReference type="Gene3D" id="1.10.4160.10">
    <property type="entry name" value="Hydantoin permease"/>
    <property type="match status" value="1"/>
</dbReference>
<protein>
    <recommendedName>
        <fullName evidence="13">Purine-cytosine permease</fullName>
    </recommendedName>
</protein>
<evidence type="ECO:0000256" key="9">
    <source>
        <dbReference type="SAM" id="MobiDB-lite"/>
    </source>
</evidence>
<dbReference type="InterPro" id="IPR001248">
    <property type="entry name" value="Pur-cyt_permease"/>
</dbReference>